<dbReference type="Gene3D" id="4.10.490.10">
    <property type="entry name" value="High potential iron-sulphur protein"/>
    <property type="match status" value="1"/>
</dbReference>
<dbReference type="InterPro" id="IPR036034">
    <property type="entry name" value="PDZ_sf"/>
</dbReference>
<accession>A0A0R3QCK6</accession>
<keyword evidence="4" id="KW-0249">Electron transport</keyword>
<dbReference type="GO" id="GO:0051539">
    <property type="term" value="F:4 iron, 4 sulfur cluster binding"/>
    <property type="evidence" value="ECO:0007669"/>
    <property type="project" value="UniProtKB-KW"/>
</dbReference>
<dbReference type="InterPro" id="IPR036369">
    <property type="entry name" value="HIPIP_sf"/>
</dbReference>
<organism evidence="8">
    <name type="scientific">Brugia timori</name>
    <dbReference type="NCBI Taxonomy" id="42155"/>
    <lineage>
        <taxon>Eukaryota</taxon>
        <taxon>Metazoa</taxon>
        <taxon>Ecdysozoa</taxon>
        <taxon>Nematoda</taxon>
        <taxon>Chromadorea</taxon>
        <taxon>Rhabditida</taxon>
        <taxon>Spirurina</taxon>
        <taxon>Spiruromorpha</taxon>
        <taxon>Filarioidea</taxon>
        <taxon>Onchocercidae</taxon>
        <taxon>Brugia</taxon>
    </lineage>
</organism>
<dbReference type="InterPro" id="IPR001478">
    <property type="entry name" value="PDZ"/>
</dbReference>
<keyword evidence="6" id="KW-0411">Iron-sulfur</keyword>
<keyword evidence="5" id="KW-0408">Iron</keyword>
<evidence type="ECO:0000256" key="3">
    <source>
        <dbReference type="ARBA" id="ARBA00022723"/>
    </source>
</evidence>
<sequence length="384" mass="41376">LQDPGLYVQGVSGSAQRAGLRYGDALIAVNDVRVAGLADFDAAIRAIPESDTVALLVMRGANRSYVAIPPRVAGAERTDRRARGLRRIRAAALAGAIEGDRNFRVPQGQRLAALHSSGDSIRHETLRMHQLLHRPPQAVVPGDEWIPLGAAGRPAATVRAQPRCRAHAGDIAACDPRAVVVRGRAGRCGAVAAQRSHGLILRKVAYGLALKTDRSPSQHSRTMDSQPLARPRHEVHVEGNAPVPEFQHCHPPGHGRSRARWAERKRQCAGQPGLDLTHNGRPTMNTSRRTFMITIVATSSALSATRSLAQATLDEKDPQAVALSYVGDTAKVDAKKFPKHDNTQLCNGCALWQSKPTDTQGNCALFAGKQVSAKGWCSAWARKR</sequence>
<dbReference type="SUPFAM" id="SSF50156">
    <property type="entry name" value="PDZ domain-like"/>
    <property type="match status" value="1"/>
</dbReference>
<dbReference type="WBParaSite" id="BTMF_0000408601-mRNA-1">
    <property type="protein sequence ID" value="BTMF_0000408601-mRNA-1"/>
    <property type="gene ID" value="BTMF_0000408601"/>
</dbReference>
<dbReference type="Pfam" id="PF13180">
    <property type="entry name" value="PDZ_2"/>
    <property type="match status" value="1"/>
</dbReference>
<evidence type="ECO:0000256" key="6">
    <source>
        <dbReference type="ARBA" id="ARBA00023014"/>
    </source>
</evidence>
<feature type="domain" description="High potential iron-sulfur proteins family profile" evidence="7">
    <location>
        <begin position="307"/>
        <end position="384"/>
    </location>
</feature>
<dbReference type="AlphaFoldDB" id="A0A0R3QCK6"/>
<evidence type="ECO:0000313" key="8">
    <source>
        <dbReference type="WBParaSite" id="BTMF_0000408601-mRNA-1"/>
    </source>
</evidence>
<dbReference type="GO" id="GO:0046872">
    <property type="term" value="F:metal ion binding"/>
    <property type="evidence" value="ECO:0007669"/>
    <property type="project" value="UniProtKB-KW"/>
</dbReference>
<keyword evidence="1" id="KW-0813">Transport</keyword>
<dbReference type="Gene3D" id="2.30.42.10">
    <property type="match status" value="1"/>
</dbReference>
<proteinExistence type="predicted"/>
<dbReference type="SUPFAM" id="SSF57652">
    <property type="entry name" value="HIPIP (high potential iron protein)"/>
    <property type="match status" value="1"/>
</dbReference>
<evidence type="ECO:0000256" key="5">
    <source>
        <dbReference type="ARBA" id="ARBA00023004"/>
    </source>
</evidence>
<evidence type="ECO:0000259" key="7">
    <source>
        <dbReference type="PROSITE" id="PS51373"/>
    </source>
</evidence>
<keyword evidence="2" id="KW-0004">4Fe-4S</keyword>
<evidence type="ECO:0000256" key="2">
    <source>
        <dbReference type="ARBA" id="ARBA00022485"/>
    </source>
</evidence>
<evidence type="ECO:0000256" key="1">
    <source>
        <dbReference type="ARBA" id="ARBA00022448"/>
    </source>
</evidence>
<protein>
    <submittedName>
        <fullName evidence="8">HIPIP domain-containing protein</fullName>
    </submittedName>
</protein>
<dbReference type="InterPro" id="IPR000170">
    <property type="entry name" value="High_potential_FeS_prot"/>
</dbReference>
<dbReference type="Pfam" id="PF01355">
    <property type="entry name" value="HIPIP"/>
    <property type="match status" value="1"/>
</dbReference>
<name>A0A0R3QCK6_9BILA</name>
<dbReference type="GO" id="GO:0009055">
    <property type="term" value="F:electron transfer activity"/>
    <property type="evidence" value="ECO:0007669"/>
    <property type="project" value="InterPro"/>
</dbReference>
<dbReference type="GO" id="GO:0019646">
    <property type="term" value="P:aerobic electron transport chain"/>
    <property type="evidence" value="ECO:0007669"/>
    <property type="project" value="InterPro"/>
</dbReference>
<evidence type="ECO:0000256" key="4">
    <source>
        <dbReference type="ARBA" id="ARBA00022982"/>
    </source>
</evidence>
<dbReference type="PROSITE" id="PS51373">
    <property type="entry name" value="HIPIP"/>
    <property type="match status" value="1"/>
</dbReference>
<reference evidence="8" key="1">
    <citation type="submission" date="2017-02" db="UniProtKB">
        <authorList>
            <consortium name="WormBaseParasite"/>
        </authorList>
    </citation>
    <scope>IDENTIFICATION</scope>
</reference>
<keyword evidence="3" id="KW-0479">Metal-binding</keyword>